<feature type="domain" description="Aldehyde dehydrogenase" evidence="4">
    <location>
        <begin position="20"/>
        <end position="476"/>
    </location>
</feature>
<dbReference type="AlphaFoldDB" id="A0AA41ZF50"/>
<keyword evidence="6" id="KW-1185">Reference proteome</keyword>
<dbReference type="GO" id="GO:0016620">
    <property type="term" value="F:oxidoreductase activity, acting on the aldehyde or oxo group of donors, NAD or NADP as acceptor"/>
    <property type="evidence" value="ECO:0007669"/>
    <property type="project" value="InterPro"/>
</dbReference>
<protein>
    <submittedName>
        <fullName evidence="5">Aldehyde dehydrogenase family protein</fullName>
    </submittedName>
</protein>
<dbReference type="PANTHER" id="PTHR42986">
    <property type="entry name" value="BENZALDEHYDE DEHYDROGENASE YFMT"/>
    <property type="match status" value="1"/>
</dbReference>
<dbReference type="InterPro" id="IPR016163">
    <property type="entry name" value="Ald_DH_C"/>
</dbReference>
<accession>A0AA41ZF50</accession>
<evidence type="ECO:0000256" key="3">
    <source>
        <dbReference type="ARBA" id="ARBA00023027"/>
    </source>
</evidence>
<dbReference type="SUPFAM" id="SSF53720">
    <property type="entry name" value="ALDH-like"/>
    <property type="match status" value="1"/>
</dbReference>
<dbReference type="Proteomes" id="UP001165678">
    <property type="component" value="Unassembled WGS sequence"/>
</dbReference>
<evidence type="ECO:0000256" key="1">
    <source>
        <dbReference type="ARBA" id="ARBA00009986"/>
    </source>
</evidence>
<reference evidence="5" key="1">
    <citation type="submission" date="2022-11" db="EMBL/GenBank/DDBJ databases">
        <title>Larsenimonas rhizosphaerae sp. nov., isolated from a tidal mudflat.</title>
        <authorList>
            <person name="Lee S.D."/>
            <person name="Kim I.S."/>
        </authorList>
    </citation>
    <scope>NUCLEOTIDE SEQUENCE</scope>
    <source>
        <strain evidence="5">GH2-1</strain>
    </source>
</reference>
<dbReference type="InterPro" id="IPR016162">
    <property type="entry name" value="Ald_DH_N"/>
</dbReference>
<evidence type="ECO:0000313" key="5">
    <source>
        <dbReference type="EMBL" id="MCX2524132.1"/>
    </source>
</evidence>
<sequence>MSDVTFLCVQEPAQFIAGQWQTGEGGDPLVDVNPFDQSEVARLAPLSREQLDHAIESTARGRDVMRSMPPSERSRLLRDAADWLEARQEAFLTLSAMEAGSSRLKATFELGAAISELREAASFPGRMHGTLVPSSVPGKQSRVVREPMGALAVISPFNFPLNLSMRSVAAMLATGNSVLLKPDQRTYLTGGLLLAEMFQAVGLPADALNVVVGDAKMIGAAMTSHPVFAGVSFTGSTGVGQYIGIECARHFKKSSLELAGNNPMLVLSDADVEAAADAAVFGSLLHQGQICMSTNRVLVSRSLYEDVVTALEQRVRSIKAGNPLEDGVILGPLIDRRQADAAKQRIDSSVSQGARLICGGEQDGNLITPALLVDVKPEMPAAKEEMFGPCVTVLPFEDDDAVLAAANVEGGALSASVFTRRERGPIEQMLQAGMIHFNDQGVNDEPQTLFTGLGASGMGQHNGHWGLNAWTRERWISDQGDAYRQFPFPTQG</sequence>
<dbReference type="RefSeq" id="WP_265896086.1">
    <property type="nucleotide sequence ID" value="NZ_JAPIVE010000002.1"/>
</dbReference>
<dbReference type="Gene3D" id="3.40.309.10">
    <property type="entry name" value="Aldehyde Dehydrogenase, Chain A, domain 2"/>
    <property type="match status" value="1"/>
</dbReference>
<gene>
    <name evidence="5" type="ORF">OQ287_07760</name>
</gene>
<proteinExistence type="inferred from homology"/>
<comment type="similarity">
    <text evidence="1">Belongs to the aldehyde dehydrogenase family.</text>
</comment>
<name>A0AA41ZF50_9GAMM</name>
<dbReference type="InterPro" id="IPR016161">
    <property type="entry name" value="Ald_DH/histidinol_DH"/>
</dbReference>
<dbReference type="EMBL" id="JAPIVE010000002">
    <property type="protein sequence ID" value="MCX2524132.1"/>
    <property type="molecule type" value="Genomic_DNA"/>
</dbReference>
<organism evidence="5 6">
    <name type="scientific">Larsenimonas rhizosphaerae</name>
    <dbReference type="NCBI Taxonomy" id="2944682"/>
    <lineage>
        <taxon>Bacteria</taxon>
        <taxon>Pseudomonadati</taxon>
        <taxon>Pseudomonadota</taxon>
        <taxon>Gammaproteobacteria</taxon>
        <taxon>Oceanospirillales</taxon>
        <taxon>Halomonadaceae</taxon>
        <taxon>Larsenimonas</taxon>
    </lineage>
</organism>
<comment type="caution">
    <text evidence="5">The sequence shown here is derived from an EMBL/GenBank/DDBJ whole genome shotgun (WGS) entry which is preliminary data.</text>
</comment>
<dbReference type="PANTHER" id="PTHR42986:SF1">
    <property type="entry name" value="BENZALDEHYDE DEHYDROGENASE YFMT"/>
    <property type="match status" value="1"/>
</dbReference>
<evidence type="ECO:0000259" key="4">
    <source>
        <dbReference type="Pfam" id="PF00171"/>
    </source>
</evidence>
<evidence type="ECO:0000256" key="2">
    <source>
        <dbReference type="ARBA" id="ARBA00023002"/>
    </source>
</evidence>
<dbReference type="Gene3D" id="3.40.605.10">
    <property type="entry name" value="Aldehyde Dehydrogenase, Chain A, domain 1"/>
    <property type="match status" value="1"/>
</dbReference>
<evidence type="ECO:0000313" key="6">
    <source>
        <dbReference type="Proteomes" id="UP001165678"/>
    </source>
</evidence>
<keyword evidence="3" id="KW-0520">NAD</keyword>
<dbReference type="Pfam" id="PF00171">
    <property type="entry name" value="Aldedh"/>
    <property type="match status" value="1"/>
</dbReference>
<dbReference type="InterPro" id="IPR015590">
    <property type="entry name" value="Aldehyde_DH_dom"/>
</dbReference>
<keyword evidence="2" id="KW-0560">Oxidoreductase</keyword>